<dbReference type="PANTHER" id="PTHR12794:SF0">
    <property type="entry name" value="GEM-ASSOCIATED PROTEIN 2"/>
    <property type="match status" value="1"/>
</dbReference>
<dbReference type="PANTHER" id="PTHR12794">
    <property type="entry name" value="GEMIN2"/>
    <property type="match status" value="1"/>
</dbReference>
<dbReference type="GeneID" id="36574012"/>
<accession>A0A2T3AV77</accession>
<gene>
    <name evidence="3" type="ORF">M430DRAFT_30202</name>
</gene>
<feature type="compositionally biased region" description="Polar residues" evidence="2">
    <location>
        <begin position="325"/>
        <end position="337"/>
    </location>
</feature>
<dbReference type="InterPro" id="IPR035426">
    <property type="entry name" value="Gemin2/Brr1"/>
</dbReference>
<dbReference type="GO" id="GO:0032797">
    <property type="term" value="C:SMN complex"/>
    <property type="evidence" value="ECO:0007669"/>
    <property type="project" value="TreeGrafter"/>
</dbReference>
<comment type="similarity">
    <text evidence="1">Belongs to the gemin-2 family.</text>
</comment>
<feature type="region of interest" description="Disordered" evidence="2">
    <location>
        <begin position="394"/>
        <end position="414"/>
    </location>
</feature>
<dbReference type="GO" id="GO:0005634">
    <property type="term" value="C:nucleus"/>
    <property type="evidence" value="ECO:0007669"/>
    <property type="project" value="TreeGrafter"/>
</dbReference>
<name>A0A2T3AV77_AMORE</name>
<organism evidence="3 4">
    <name type="scientific">Amorphotheca resinae ATCC 22711</name>
    <dbReference type="NCBI Taxonomy" id="857342"/>
    <lineage>
        <taxon>Eukaryota</taxon>
        <taxon>Fungi</taxon>
        <taxon>Dikarya</taxon>
        <taxon>Ascomycota</taxon>
        <taxon>Pezizomycotina</taxon>
        <taxon>Leotiomycetes</taxon>
        <taxon>Helotiales</taxon>
        <taxon>Amorphothecaceae</taxon>
        <taxon>Amorphotheca</taxon>
    </lineage>
</organism>
<dbReference type="EMBL" id="KZ679015">
    <property type="protein sequence ID" value="PSS12533.1"/>
    <property type="molecule type" value="Genomic_DNA"/>
</dbReference>
<feature type="region of interest" description="Disordered" evidence="2">
    <location>
        <begin position="314"/>
        <end position="382"/>
    </location>
</feature>
<reference evidence="3 4" key="1">
    <citation type="journal article" date="2018" name="New Phytol.">
        <title>Comparative genomics and transcriptomics depict ericoid mycorrhizal fungi as versatile saprotrophs and plant mutualists.</title>
        <authorList>
            <person name="Martino E."/>
            <person name="Morin E."/>
            <person name="Grelet G.A."/>
            <person name="Kuo A."/>
            <person name="Kohler A."/>
            <person name="Daghino S."/>
            <person name="Barry K.W."/>
            <person name="Cichocki N."/>
            <person name="Clum A."/>
            <person name="Dockter R.B."/>
            <person name="Hainaut M."/>
            <person name="Kuo R.C."/>
            <person name="LaButti K."/>
            <person name="Lindahl B.D."/>
            <person name="Lindquist E.A."/>
            <person name="Lipzen A."/>
            <person name="Khouja H.R."/>
            <person name="Magnuson J."/>
            <person name="Murat C."/>
            <person name="Ohm R.A."/>
            <person name="Singer S.W."/>
            <person name="Spatafora J.W."/>
            <person name="Wang M."/>
            <person name="Veneault-Fourrey C."/>
            <person name="Henrissat B."/>
            <person name="Grigoriev I.V."/>
            <person name="Martin F.M."/>
            <person name="Perotto S."/>
        </authorList>
    </citation>
    <scope>NUCLEOTIDE SEQUENCE [LARGE SCALE GENOMIC DNA]</scope>
    <source>
        <strain evidence="3 4">ATCC 22711</strain>
    </source>
</reference>
<dbReference type="Gene3D" id="1.20.58.1070">
    <property type="match status" value="1"/>
</dbReference>
<feature type="compositionally biased region" description="Polar residues" evidence="2">
    <location>
        <begin position="394"/>
        <end position="404"/>
    </location>
</feature>
<evidence type="ECO:0000313" key="3">
    <source>
        <dbReference type="EMBL" id="PSS12533.1"/>
    </source>
</evidence>
<proteinExistence type="inferred from homology"/>
<dbReference type="GO" id="GO:0000387">
    <property type="term" value="P:spliceosomal snRNP assembly"/>
    <property type="evidence" value="ECO:0007669"/>
    <property type="project" value="InterPro"/>
</dbReference>
<evidence type="ECO:0000313" key="4">
    <source>
        <dbReference type="Proteomes" id="UP000241818"/>
    </source>
</evidence>
<evidence type="ECO:0000256" key="2">
    <source>
        <dbReference type="SAM" id="MobiDB-lite"/>
    </source>
</evidence>
<sequence>MAGTKRKHGEDSPSQLYSNKSRSRPPIVEARVDPTYGQRSALPDLDNEPMVDVDEGGLSYDEDSMDALSYLRAVREEATGIPNLLVAPKNTTEAYDDGTYEDDVADYSGYYEDGAYYTWDSVPISSDIAEGEDRVVERDPQLAYFDSILSRFEALRAQLRQTPPPEIVAKLDSKHPIRPAKRTKSNSIAKWWRHQMETINPAPAQIASMDKSTVLRVLGSLTGGKLLKSGTDIKMSVSQWAWALLAKLPDRGELSSEEIGIIRELGKKAVLVGMGLKGEKDWQEGMHEVEAGFDEDEEEEETYPIVNEEEIQLDIDDDLDFGTDPTATESYVSTHGTSTGGPQIGPQLPSDLENARLDEQNSIDRNPPISSAKDLSGDGTIADIPMENQRTRLEAQSLSNSQPLISGMEEERLPSDEPLQDSEEAKFEAAKARILANLEKGALEDELNQEPQVRDADQEIKSSKWNTMATVDMILTVVGEMYGQLDLLEFRSAWVRDNVVAG</sequence>
<dbReference type="Proteomes" id="UP000241818">
    <property type="component" value="Unassembled WGS sequence"/>
</dbReference>
<dbReference type="Pfam" id="PF04938">
    <property type="entry name" value="SIP1"/>
    <property type="match status" value="1"/>
</dbReference>
<feature type="region of interest" description="Disordered" evidence="2">
    <location>
        <begin position="1"/>
        <end position="50"/>
    </location>
</feature>
<keyword evidence="4" id="KW-1185">Reference proteome</keyword>
<protein>
    <submittedName>
        <fullName evidence="3">Uncharacterized protein</fullName>
    </submittedName>
</protein>
<dbReference type="RefSeq" id="XP_024718531.1">
    <property type="nucleotide sequence ID" value="XM_024865931.1"/>
</dbReference>
<dbReference type="InParanoid" id="A0A2T3AV77"/>
<dbReference type="OrthoDB" id="428895at2759"/>
<evidence type="ECO:0000256" key="1">
    <source>
        <dbReference type="ARBA" id="ARBA00025758"/>
    </source>
</evidence>
<dbReference type="AlphaFoldDB" id="A0A2T3AV77"/>